<dbReference type="InterPro" id="IPR000719">
    <property type="entry name" value="Prot_kinase_dom"/>
</dbReference>
<dbReference type="InterPro" id="IPR050777">
    <property type="entry name" value="SET2_Histone-Lys_MeTrsfase"/>
</dbReference>
<dbReference type="Pfam" id="PF00134">
    <property type="entry name" value="Cyclin_N"/>
    <property type="match status" value="1"/>
</dbReference>
<dbReference type="GO" id="GO:0004672">
    <property type="term" value="F:protein kinase activity"/>
    <property type="evidence" value="ECO:0007669"/>
    <property type="project" value="InterPro"/>
</dbReference>
<dbReference type="Gene3D" id="1.10.510.10">
    <property type="entry name" value="Transferase(Phosphotransferase) domain 1"/>
    <property type="match status" value="1"/>
</dbReference>
<dbReference type="GO" id="GO:0032259">
    <property type="term" value="P:methylation"/>
    <property type="evidence" value="ECO:0007669"/>
    <property type="project" value="UniProtKB-KW"/>
</dbReference>
<protein>
    <recommendedName>
        <fullName evidence="15">CMGC/CDK protein kinase</fullName>
    </recommendedName>
</protein>
<dbReference type="PROSITE" id="PS50011">
    <property type="entry name" value="PROTEIN_KINASE_DOM"/>
    <property type="match status" value="1"/>
</dbReference>
<gene>
    <name evidence="13" type="ORF">Ae201684_002932</name>
</gene>
<evidence type="ECO:0000256" key="3">
    <source>
        <dbReference type="ARBA" id="ARBA00022454"/>
    </source>
</evidence>
<feature type="region of interest" description="Disordered" evidence="8">
    <location>
        <begin position="1147"/>
        <end position="1172"/>
    </location>
</feature>
<dbReference type="InterPro" id="IPR046341">
    <property type="entry name" value="SET_dom_sf"/>
</dbReference>
<keyword evidence="5" id="KW-0808">Transferase</keyword>
<dbReference type="InterPro" id="IPR006560">
    <property type="entry name" value="AWS_dom"/>
</dbReference>
<dbReference type="GO" id="GO:0005634">
    <property type="term" value="C:nucleus"/>
    <property type="evidence" value="ECO:0007669"/>
    <property type="project" value="UniProtKB-SubCell"/>
</dbReference>
<dbReference type="VEuPathDB" id="FungiDB:AeMF1_014026"/>
<evidence type="ECO:0000256" key="4">
    <source>
        <dbReference type="ARBA" id="ARBA00022603"/>
    </source>
</evidence>
<dbReference type="InterPro" id="IPR011009">
    <property type="entry name" value="Kinase-like_dom_sf"/>
</dbReference>
<dbReference type="PROSITE" id="PS51215">
    <property type="entry name" value="AWS"/>
    <property type="match status" value="1"/>
</dbReference>
<feature type="compositionally biased region" description="Basic and acidic residues" evidence="8">
    <location>
        <begin position="469"/>
        <end position="479"/>
    </location>
</feature>
<sequence>MNGLSMEAVAAARGFELIQECVYVPPLVKPPRVEAEPCFCSASEDGNESCHDTECINYATYVECPLNQCPTNSQCCNQRLQHPELFPRLEPFMTEMKGYGVRIRDAVAALAPIGEYVGEVINQKELFRRTTALGRLEINFYYIQLAPGVYIDARNRGGFTRFVNHSCNPNCKAEKWTVNGETRLLVFALRDLSAGEEITFDYQWTVLGRQRIKCFCGEPNCKGFIGDEVEQKVEETPQGMFQDPTEDDCDESLVGRKLRIFQRDDATFSVVIVKRYIPSTNEHEIADVMEEDNDGDDTSQDDPEIRTVVLSTLKWQIYVSFEGLSPEEVQKHVFSIPKVQRTVRDSPPPAMTSSPASATPPRPVTPLAGPKPTSFKLLLKGFSRACDEQFFRRMLGNRSSTLLSVDLFFVDTPVFGNVGWGVLEFSDANVYEAMRVRFDNKRLLTNTVRSFPATSKGLATFQRTKNSRRMLDQKPKRSESPAAPSPRRRSRSPERQPDVYCYGRKLNWVVDNIDPSPSRRSGMSAAVETTLRAKCTKLMMTVVKRLKFEREDASTAVILFHRYTSQHPMNVVNIEWLAATCLHVVLKSHSRQHDWHGFLQAVYAAKNQNDSSPTLKELAVVERHILSLEEQLLDGLRYDISSTDPFMMFDACFKGGNLADDEKVHRLGKYLISDSLPSTLWSQFQVECIVVVVLYIVSAAVRTVDDGLEPPPYLPRLSKSVRPAFDAALPPLLDLFCSKHDNPNNRPAILARVVQFVDAKDSSDAPAIHFIESPWYSAQKAWQTKQVQLTTDHIEAIVAIRRRAFLGRVKASVPWDLAGRDVYLQPWPYREPRNPSRRGMSEACLRELSTLVNLHARDPLLIVETIGIVFPQKRIETPERDTQIDLFPESKSAPPTGLQDNRHYLAFERPLHVMSSLLEANTKLPFPLRKRIVYDLFRSVALCHEHNIVHRFISPSNMFVFAHHVKLGGFYSARHVETKGSNSGGYTLTENEHGEHCTGAALHTTAPEILLGDRVYTKRSDLWTLGCVALNILLLGPPLIVGKEVSKQLDYLYRICGSPREDIWPEAMELPNFEPPKHNYQVRLRKVILSRMADFPVEAIEIFENVLSLDPKRRWPARRALQSPWFADATDIPLDFTVFPSTIENRIEKSSSKRKNNDSSTSSSDRRHRRRA</sequence>
<feature type="region of interest" description="Disordered" evidence="8">
    <location>
        <begin position="341"/>
        <end position="370"/>
    </location>
</feature>
<dbReference type="SMART" id="SM00570">
    <property type="entry name" value="AWS"/>
    <property type="match status" value="1"/>
</dbReference>
<dbReference type="Gene3D" id="1.10.472.10">
    <property type="entry name" value="Cyclin-like"/>
    <property type="match status" value="1"/>
</dbReference>
<evidence type="ECO:0000259" key="11">
    <source>
        <dbReference type="PROSITE" id="PS50868"/>
    </source>
</evidence>
<dbReference type="InterPro" id="IPR036915">
    <property type="entry name" value="Cyclin-like_sf"/>
</dbReference>
<comment type="caution">
    <text evidence="13">The sequence shown here is derived from an EMBL/GenBank/DDBJ whole genome shotgun (WGS) entry which is preliminary data.</text>
</comment>
<evidence type="ECO:0000256" key="5">
    <source>
        <dbReference type="ARBA" id="ARBA00022679"/>
    </source>
</evidence>
<name>A0A6G0XNK9_9STRA</name>
<dbReference type="Proteomes" id="UP000481153">
    <property type="component" value="Unassembled WGS sequence"/>
</dbReference>
<dbReference type="GO" id="GO:0005524">
    <property type="term" value="F:ATP binding"/>
    <property type="evidence" value="ECO:0007669"/>
    <property type="project" value="InterPro"/>
</dbReference>
<dbReference type="PROSITE" id="PS50280">
    <property type="entry name" value="SET"/>
    <property type="match status" value="1"/>
</dbReference>
<dbReference type="SUPFAM" id="SSF56112">
    <property type="entry name" value="Protein kinase-like (PK-like)"/>
    <property type="match status" value="1"/>
</dbReference>
<dbReference type="GO" id="GO:0005694">
    <property type="term" value="C:chromosome"/>
    <property type="evidence" value="ECO:0007669"/>
    <property type="project" value="UniProtKB-SubCell"/>
</dbReference>
<dbReference type="SUPFAM" id="SSF47954">
    <property type="entry name" value="Cyclin-like"/>
    <property type="match status" value="1"/>
</dbReference>
<evidence type="ECO:0008006" key="15">
    <source>
        <dbReference type="Google" id="ProtNLM"/>
    </source>
</evidence>
<organism evidence="13 14">
    <name type="scientific">Aphanomyces euteiches</name>
    <dbReference type="NCBI Taxonomy" id="100861"/>
    <lineage>
        <taxon>Eukaryota</taxon>
        <taxon>Sar</taxon>
        <taxon>Stramenopiles</taxon>
        <taxon>Oomycota</taxon>
        <taxon>Saprolegniomycetes</taxon>
        <taxon>Saprolegniales</taxon>
        <taxon>Verrucalvaceae</taxon>
        <taxon>Aphanomyces</taxon>
    </lineage>
</organism>
<dbReference type="SMART" id="SM00317">
    <property type="entry name" value="SET"/>
    <property type="match status" value="1"/>
</dbReference>
<evidence type="ECO:0000256" key="8">
    <source>
        <dbReference type="SAM" id="MobiDB-lite"/>
    </source>
</evidence>
<reference evidence="13 14" key="1">
    <citation type="submission" date="2019-07" db="EMBL/GenBank/DDBJ databases">
        <title>Genomics analysis of Aphanomyces spp. identifies a new class of oomycete effector associated with host adaptation.</title>
        <authorList>
            <person name="Gaulin E."/>
        </authorList>
    </citation>
    <scope>NUCLEOTIDE SEQUENCE [LARGE SCALE GENOMIC DNA]</scope>
    <source>
        <strain evidence="13 14">ATCC 201684</strain>
    </source>
</reference>
<evidence type="ECO:0000259" key="9">
    <source>
        <dbReference type="PROSITE" id="PS50011"/>
    </source>
</evidence>
<proteinExistence type="predicted"/>
<dbReference type="Gene3D" id="2.170.270.10">
    <property type="entry name" value="SET domain"/>
    <property type="match status" value="1"/>
</dbReference>
<keyword evidence="7" id="KW-0539">Nucleus</keyword>
<dbReference type="PROSITE" id="PS50868">
    <property type="entry name" value="POST_SET"/>
    <property type="match status" value="1"/>
</dbReference>
<dbReference type="Pfam" id="PF00856">
    <property type="entry name" value="SET"/>
    <property type="match status" value="1"/>
</dbReference>
<feature type="compositionally biased region" description="Basic and acidic residues" evidence="8">
    <location>
        <begin position="1147"/>
        <end position="1157"/>
    </location>
</feature>
<evidence type="ECO:0000259" key="12">
    <source>
        <dbReference type="PROSITE" id="PS51215"/>
    </source>
</evidence>
<keyword evidence="14" id="KW-1185">Reference proteome</keyword>
<keyword evidence="6" id="KW-0949">S-adenosyl-L-methionine</keyword>
<dbReference type="SUPFAM" id="SSF82199">
    <property type="entry name" value="SET domain"/>
    <property type="match status" value="1"/>
</dbReference>
<comment type="subcellular location">
    <subcellularLocation>
        <location evidence="2">Chromosome</location>
    </subcellularLocation>
    <subcellularLocation>
        <location evidence="1">Nucleus</location>
    </subcellularLocation>
</comment>
<dbReference type="Pfam" id="PF00069">
    <property type="entry name" value="Pkinase"/>
    <property type="match status" value="1"/>
</dbReference>
<feature type="domain" description="AWS" evidence="12">
    <location>
        <begin position="33"/>
        <end position="84"/>
    </location>
</feature>
<dbReference type="InterPro" id="IPR001214">
    <property type="entry name" value="SET_dom"/>
</dbReference>
<evidence type="ECO:0000259" key="10">
    <source>
        <dbReference type="PROSITE" id="PS50280"/>
    </source>
</evidence>
<dbReference type="InterPro" id="IPR006671">
    <property type="entry name" value="Cyclin_N"/>
</dbReference>
<evidence type="ECO:0000313" key="14">
    <source>
        <dbReference type="Proteomes" id="UP000481153"/>
    </source>
</evidence>
<accession>A0A6G0XNK9</accession>
<feature type="region of interest" description="Disordered" evidence="8">
    <location>
        <begin position="455"/>
        <end position="496"/>
    </location>
</feature>
<dbReference type="EMBL" id="VJMJ01000032">
    <property type="protein sequence ID" value="KAF0741992.1"/>
    <property type="molecule type" value="Genomic_DNA"/>
</dbReference>
<keyword evidence="4" id="KW-0489">Methyltransferase</keyword>
<dbReference type="InterPro" id="IPR003616">
    <property type="entry name" value="Post-SET_dom"/>
</dbReference>
<dbReference type="PANTHER" id="PTHR22884">
    <property type="entry name" value="SET DOMAIN PROTEINS"/>
    <property type="match status" value="1"/>
</dbReference>
<keyword evidence="3" id="KW-0158">Chromosome</keyword>
<feature type="domain" description="Post-SET" evidence="11">
    <location>
        <begin position="210"/>
        <end position="226"/>
    </location>
</feature>
<feature type="domain" description="SET" evidence="10">
    <location>
        <begin position="87"/>
        <end position="203"/>
    </location>
</feature>
<dbReference type="SMART" id="SM00220">
    <property type="entry name" value="S_TKc"/>
    <property type="match status" value="1"/>
</dbReference>
<dbReference type="AlphaFoldDB" id="A0A6G0XNK9"/>
<evidence type="ECO:0000256" key="2">
    <source>
        <dbReference type="ARBA" id="ARBA00004286"/>
    </source>
</evidence>
<dbReference type="SMART" id="SM00508">
    <property type="entry name" value="PostSET"/>
    <property type="match status" value="1"/>
</dbReference>
<evidence type="ECO:0000256" key="6">
    <source>
        <dbReference type="ARBA" id="ARBA00022691"/>
    </source>
</evidence>
<evidence type="ECO:0000256" key="7">
    <source>
        <dbReference type="ARBA" id="ARBA00023242"/>
    </source>
</evidence>
<dbReference type="Pfam" id="PF17907">
    <property type="entry name" value="AWS"/>
    <property type="match status" value="1"/>
</dbReference>
<evidence type="ECO:0000256" key="1">
    <source>
        <dbReference type="ARBA" id="ARBA00004123"/>
    </source>
</evidence>
<feature type="domain" description="Protein kinase" evidence="9">
    <location>
        <begin position="794"/>
        <end position="1126"/>
    </location>
</feature>
<dbReference type="GO" id="GO:0042054">
    <property type="term" value="F:histone methyltransferase activity"/>
    <property type="evidence" value="ECO:0007669"/>
    <property type="project" value="InterPro"/>
</dbReference>
<evidence type="ECO:0000313" key="13">
    <source>
        <dbReference type="EMBL" id="KAF0741992.1"/>
    </source>
</evidence>